<gene>
    <name evidence="2" type="ORF">Z520_07701</name>
</gene>
<evidence type="ECO:0000259" key="1">
    <source>
        <dbReference type="Pfam" id="PF12697"/>
    </source>
</evidence>
<dbReference type="RefSeq" id="XP_016630558.1">
    <property type="nucleotide sequence ID" value="XM_016778198.1"/>
</dbReference>
<organism evidence="2 3">
    <name type="scientific">Fonsecaea multimorphosa CBS 102226</name>
    <dbReference type="NCBI Taxonomy" id="1442371"/>
    <lineage>
        <taxon>Eukaryota</taxon>
        <taxon>Fungi</taxon>
        <taxon>Dikarya</taxon>
        <taxon>Ascomycota</taxon>
        <taxon>Pezizomycotina</taxon>
        <taxon>Eurotiomycetes</taxon>
        <taxon>Chaetothyriomycetidae</taxon>
        <taxon>Chaetothyriales</taxon>
        <taxon>Herpotrichiellaceae</taxon>
        <taxon>Fonsecaea</taxon>
    </lineage>
</organism>
<dbReference type="VEuPathDB" id="FungiDB:Z520_07701"/>
<proteinExistence type="predicted"/>
<dbReference type="Pfam" id="PF12697">
    <property type="entry name" value="Abhydrolase_6"/>
    <property type="match status" value="1"/>
</dbReference>
<dbReference type="PANTHER" id="PTHR43798">
    <property type="entry name" value="MONOACYLGLYCEROL LIPASE"/>
    <property type="match status" value="1"/>
</dbReference>
<dbReference type="InterPro" id="IPR029058">
    <property type="entry name" value="AB_hydrolase_fold"/>
</dbReference>
<keyword evidence="3" id="KW-1185">Reference proteome</keyword>
<evidence type="ECO:0000313" key="3">
    <source>
        <dbReference type="Proteomes" id="UP000053411"/>
    </source>
</evidence>
<accession>A0A0D2H3N6</accession>
<dbReference type="AlphaFoldDB" id="A0A0D2H3N6"/>
<reference evidence="2 3" key="1">
    <citation type="submission" date="2015-01" db="EMBL/GenBank/DDBJ databases">
        <title>The Genome Sequence of Fonsecaea multimorphosa CBS 102226.</title>
        <authorList>
            <consortium name="The Broad Institute Genomics Platform"/>
            <person name="Cuomo C."/>
            <person name="de Hoog S."/>
            <person name="Gorbushina A."/>
            <person name="Stielow B."/>
            <person name="Teixiera M."/>
            <person name="Abouelleil A."/>
            <person name="Chapman S.B."/>
            <person name="Priest M."/>
            <person name="Young S.K."/>
            <person name="Wortman J."/>
            <person name="Nusbaum C."/>
            <person name="Birren B."/>
        </authorList>
    </citation>
    <scope>NUCLEOTIDE SEQUENCE [LARGE SCALE GENOMIC DNA]</scope>
    <source>
        <strain evidence="2 3">CBS 102226</strain>
    </source>
</reference>
<dbReference type="SUPFAM" id="SSF53474">
    <property type="entry name" value="alpha/beta-Hydrolases"/>
    <property type="match status" value="1"/>
</dbReference>
<feature type="domain" description="AB hydrolase-1" evidence="1">
    <location>
        <begin position="35"/>
        <end position="265"/>
    </location>
</feature>
<evidence type="ECO:0000313" key="2">
    <source>
        <dbReference type="EMBL" id="KIX96435.1"/>
    </source>
</evidence>
<dbReference type="Proteomes" id="UP000053411">
    <property type="component" value="Unassembled WGS sequence"/>
</dbReference>
<dbReference type="STRING" id="1442371.A0A0D2H3N6"/>
<protein>
    <recommendedName>
        <fullName evidence="1">AB hydrolase-1 domain-containing protein</fullName>
    </recommendedName>
</protein>
<dbReference type="Gene3D" id="3.40.50.1820">
    <property type="entry name" value="alpha/beta hydrolase"/>
    <property type="match status" value="1"/>
</dbReference>
<dbReference type="OrthoDB" id="408373at2759"/>
<dbReference type="EMBL" id="KN848077">
    <property type="protein sequence ID" value="KIX96435.1"/>
    <property type="molecule type" value="Genomic_DNA"/>
</dbReference>
<dbReference type="InterPro" id="IPR000073">
    <property type="entry name" value="AB_hydrolase_1"/>
</dbReference>
<name>A0A0D2H3N6_9EURO</name>
<dbReference type="InterPro" id="IPR050266">
    <property type="entry name" value="AB_hydrolase_sf"/>
</dbReference>
<dbReference type="GeneID" id="27713447"/>
<sequence length="279" mass="31912">MDRASNSNVGPTRRTTCFNGHDVAYYSFGVGPEALVFIHGWTCSSILWRQAGDSLLRRHHRSLLIDLPGHGESYADKPDHLEKTEYGQEVFARSVKAVLDNAGVTRAVLVGHSMGGPVSTMVLRLFTPVVQGIIYVDSFFHSPETYMSGTERRELAKKLQRDSDFEAMINNRFWTERTNQESRTKITETMMATRLYVRVNAVTTDSLPHAFRFDEIYRVPALLIATPERANIDPHWLHHMPELKISVWEDHGHFLFMEDPERFAAEVEGFLVEHNFCCL</sequence>